<sequence length="533" mass="54022">MDTDSPFSSARLAILAAVCLAALALPLSFSGGAVATPAIDRDLDGGPAAMSWITNAFMLTFGSLLMAAGALADQFGRKRVFAAGVGGFTACALALGFAPSIVAVDLLRAAQGVAAAAALAGGTAALAQEFDGAARTRAFSLLGTTFGVGLAFGPVLAGMLIERFGWRAIFATGAVLGVLSLAFGVPRMRESRDPNAQRLDWAGTAAFTAMLSCFTFGVIQSQASGWSNPVVAGLLAGAAGLAIVFVVIETRVARPMLDLTLFRYPSFVGVQVLPIATCYCYIVLLVVLPLRFIGVDGLSELDTGWLMLAISAPMLVVPTLAATLTRWMSAGVISGIGLLIAAAGLHWLNRALGSAAPGGVAAPLGLIAPMLTIGVGAGMPWGLMDGLSVSVVPKARAGMATGIFSTMRVAGEGIALALVNALLAALVQARLHAGAASSAAPDVVHDAAARLAAGDVAHAAALVPGVAHTALRQDYAAAFGSVLDGLTVVTALCALASFAFLSRTRAHGEAPDQTPIDAPAQRMQRPAFDRECG</sequence>
<feature type="region of interest" description="Disordered" evidence="5">
    <location>
        <begin position="509"/>
        <end position="533"/>
    </location>
</feature>
<feature type="transmembrane region" description="Helical" evidence="6">
    <location>
        <begin position="109"/>
        <end position="127"/>
    </location>
</feature>
<dbReference type="Pfam" id="PF07690">
    <property type="entry name" value="MFS_1"/>
    <property type="match status" value="1"/>
</dbReference>
<evidence type="ECO:0000256" key="6">
    <source>
        <dbReference type="SAM" id="Phobius"/>
    </source>
</evidence>
<feature type="transmembrane region" description="Helical" evidence="6">
    <location>
        <begin position="198"/>
        <end position="219"/>
    </location>
</feature>
<dbReference type="Gene3D" id="1.20.1250.20">
    <property type="entry name" value="MFS general substrate transporter like domains"/>
    <property type="match status" value="1"/>
</dbReference>
<reference evidence="9 10" key="1">
    <citation type="submission" date="2015-11" db="EMBL/GenBank/DDBJ databases">
        <title>Expanding the genomic diversity of Burkholderia species for the development of highly accurate diagnostics.</title>
        <authorList>
            <person name="Sahl J."/>
            <person name="Keim P."/>
            <person name="Wagner D."/>
        </authorList>
    </citation>
    <scope>NUCLEOTIDE SEQUENCE [LARGE SCALE GENOMIC DNA]</scope>
    <source>
        <strain evidence="9 10">TSV85</strain>
    </source>
</reference>
<protein>
    <submittedName>
        <fullName evidence="9">MFS transporter</fullName>
    </submittedName>
</protein>
<feature type="transmembrane region" description="Helical" evidence="6">
    <location>
        <begin position="268"/>
        <end position="293"/>
    </location>
</feature>
<comment type="caution">
    <text evidence="9">The sequence shown here is derived from an EMBL/GenBank/DDBJ whole genome shotgun (WGS) entry which is preliminary data.</text>
</comment>
<dbReference type="RefSeq" id="WP_059516952.1">
    <property type="nucleotide sequence ID" value="NZ_LOWA01000032.1"/>
</dbReference>
<comment type="subcellular location">
    <subcellularLocation>
        <location evidence="1">Membrane</location>
        <topology evidence="1">Multi-pass membrane protein</topology>
    </subcellularLocation>
</comment>
<accession>A0A103E1D6</accession>
<evidence type="ECO:0000313" key="10">
    <source>
        <dbReference type="Proteomes" id="UP000062788"/>
    </source>
</evidence>
<dbReference type="PANTHER" id="PTHR42718">
    <property type="entry name" value="MAJOR FACILITATOR SUPERFAMILY MULTIDRUG TRANSPORTER MFSC"/>
    <property type="match status" value="1"/>
</dbReference>
<dbReference type="Proteomes" id="UP000062788">
    <property type="component" value="Unassembled WGS sequence"/>
</dbReference>
<feature type="transmembrane region" description="Helical" evidence="6">
    <location>
        <begin position="167"/>
        <end position="186"/>
    </location>
</feature>
<feature type="transmembrane region" description="Helical" evidence="6">
    <location>
        <begin position="231"/>
        <end position="248"/>
    </location>
</feature>
<organism evidence="9 10">
    <name type="scientific">Burkholderia singularis</name>
    <dbReference type="NCBI Taxonomy" id="1503053"/>
    <lineage>
        <taxon>Bacteria</taxon>
        <taxon>Pseudomonadati</taxon>
        <taxon>Pseudomonadota</taxon>
        <taxon>Betaproteobacteria</taxon>
        <taxon>Burkholderiales</taxon>
        <taxon>Burkholderiaceae</taxon>
        <taxon>Burkholderia</taxon>
        <taxon>pseudomallei group</taxon>
    </lineage>
</organism>
<evidence type="ECO:0000313" key="9">
    <source>
        <dbReference type="EMBL" id="KVE26555.1"/>
    </source>
</evidence>
<dbReference type="InterPro" id="IPR036259">
    <property type="entry name" value="MFS_trans_sf"/>
</dbReference>
<dbReference type="PROSITE" id="PS00216">
    <property type="entry name" value="SUGAR_TRANSPORT_1"/>
    <property type="match status" value="1"/>
</dbReference>
<dbReference type="GO" id="GO:0022857">
    <property type="term" value="F:transmembrane transporter activity"/>
    <property type="evidence" value="ECO:0007669"/>
    <property type="project" value="InterPro"/>
</dbReference>
<evidence type="ECO:0000256" key="7">
    <source>
        <dbReference type="SAM" id="SignalP"/>
    </source>
</evidence>
<feature type="transmembrane region" description="Helical" evidence="6">
    <location>
        <begin position="405"/>
        <end position="427"/>
    </location>
</feature>
<feature type="transmembrane region" description="Helical" evidence="6">
    <location>
        <begin position="51"/>
        <end position="73"/>
    </location>
</feature>
<gene>
    <name evidence="9" type="ORF">WS67_13060</name>
</gene>
<keyword evidence="7" id="KW-0732">Signal</keyword>
<feature type="transmembrane region" description="Helical" evidence="6">
    <location>
        <begin position="305"/>
        <end position="324"/>
    </location>
</feature>
<feature type="domain" description="Major facilitator superfamily (MFS) profile" evidence="8">
    <location>
        <begin position="14"/>
        <end position="505"/>
    </location>
</feature>
<feature type="transmembrane region" description="Helical" evidence="6">
    <location>
        <begin position="360"/>
        <end position="384"/>
    </location>
</feature>
<dbReference type="CDD" id="cd17321">
    <property type="entry name" value="MFS_MMR_MDR_like"/>
    <property type="match status" value="1"/>
</dbReference>
<evidence type="ECO:0000256" key="3">
    <source>
        <dbReference type="ARBA" id="ARBA00022989"/>
    </source>
</evidence>
<keyword evidence="2 6" id="KW-0812">Transmembrane</keyword>
<dbReference type="GO" id="GO:0016020">
    <property type="term" value="C:membrane"/>
    <property type="evidence" value="ECO:0007669"/>
    <property type="project" value="UniProtKB-SubCell"/>
</dbReference>
<dbReference type="PRINTS" id="PR01036">
    <property type="entry name" value="TCRTETB"/>
</dbReference>
<proteinExistence type="predicted"/>
<keyword evidence="10" id="KW-1185">Reference proteome</keyword>
<evidence type="ECO:0000256" key="5">
    <source>
        <dbReference type="SAM" id="MobiDB-lite"/>
    </source>
</evidence>
<evidence type="ECO:0000256" key="2">
    <source>
        <dbReference type="ARBA" id="ARBA00022692"/>
    </source>
</evidence>
<feature type="transmembrane region" description="Helical" evidence="6">
    <location>
        <begin position="331"/>
        <end position="348"/>
    </location>
</feature>
<keyword evidence="4 6" id="KW-0472">Membrane</keyword>
<feature type="transmembrane region" description="Helical" evidence="6">
    <location>
        <begin position="80"/>
        <end position="103"/>
    </location>
</feature>
<dbReference type="AlphaFoldDB" id="A0A103E1D6"/>
<feature type="chain" id="PRO_5007114347" evidence="7">
    <location>
        <begin position="36"/>
        <end position="533"/>
    </location>
</feature>
<evidence type="ECO:0000259" key="8">
    <source>
        <dbReference type="PROSITE" id="PS50850"/>
    </source>
</evidence>
<dbReference type="InterPro" id="IPR005829">
    <property type="entry name" value="Sugar_transporter_CS"/>
</dbReference>
<dbReference type="PANTHER" id="PTHR42718:SF49">
    <property type="entry name" value="EXPORT PROTEIN"/>
    <property type="match status" value="1"/>
</dbReference>
<dbReference type="OrthoDB" id="9807274at2"/>
<evidence type="ECO:0000256" key="4">
    <source>
        <dbReference type="ARBA" id="ARBA00023136"/>
    </source>
</evidence>
<dbReference type="SUPFAM" id="SSF103473">
    <property type="entry name" value="MFS general substrate transporter"/>
    <property type="match status" value="1"/>
</dbReference>
<feature type="signal peptide" evidence="7">
    <location>
        <begin position="1"/>
        <end position="35"/>
    </location>
</feature>
<dbReference type="PROSITE" id="PS50850">
    <property type="entry name" value="MFS"/>
    <property type="match status" value="1"/>
</dbReference>
<dbReference type="EMBL" id="LOWA01000032">
    <property type="protein sequence ID" value="KVE26555.1"/>
    <property type="molecule type" value="Genomic_DNA"/>
</dbReference>
<evidence type="ECO:0000256" key="1">
    <source>
        <dbReference type="ARBA" id="ARBA00004141"/>
    </source>
</evidence>
<feature type="transmembrane region" description="Helical" evidence="6">
    <location>
        <begin position="139"/>
        <end position="161"/>
    </location>
</feature>
<feature type="transmembrane region" description="Helical" evidence="6">
    <location>
        <begin position="475"/>
        <end position="501"/>
    </location>
</feature>
<keyword evidence="3 6" id="KW-1133">Transmembrane helix</keyword>
<name>A0A103E1D6_9BURK</name>
<dbReference type="InterPro" id="IPR020846">
    <property type="entry name" value="MFS_dom"/>
</dbReference>
<dbReference type="InterPro" id="IPR011701">
    <property type="entry name" value="MFS"/>
</dbReference>